<gene>
    <name evidence="1" type="ORF">PDIG_21600</name>
</gene>
<dbReference type="EMBL" id="AKCT01000103">
    <property type="protein sequence ID" value="EKV16181.1"/>
    <property type="molecule type" value="Genomic_DNA"/>
</dbReference>
<accession>K9GSW0</accession>
<keyword evidence="2" id="KW-1185">Reference proteome</keyword>
<evidence type="ECO:0000313" key="2">
    <source>
        <dbReference type="Proteomes" id="UP000009882"/>
    </source>
</evidence>
<proteinExistence type="predicted"/>
<reference evidence="2" key="1">
    <citation type="journal article" date="2012" name="BMC Genomics">
        <title>Genome sequence of the necrotrophic fungus Penicillium digitatum, the main postharvest pathogen of citrus.</title>
        <authorList>
            <person name="Marcet-Houben M."/>
            <person name="Ballester A.-R."/>
            <person name="de la Fuente B."/>
            <person name="Harries E."/>
            <person name="Marcos J.F."/>
            <person name="Gonzalez-Candelas L."/>
            <person name="Gabaldon T."/>
        </authorList>
    </citation>
    <scope>NUCLEOTIDE SEQUENCE [LARGE SCALE GENOMIC DNA]</scope>
    <source>
        <strain evidence="2">PHI26 / CECT 20796</strain>
    </source>
</reference>
<name>K9GSW0_PEND2</name>
<evidence type="ECO:0000313" key="1">
    <source>
        <dbReference type="EMBL" id="EKV16181.1"/>
    </source>
</evidence>
<sequence length="38" mass="4058">MVASSKKEALYVCRGGVQEAKSLLCCVKICLSQIEIGV</sequence>
<dbReference type="InParanoid" id="K9GSW0"/>
<organism evidence="1 2">
    <name type="scientific">Penicillium digitatum (strain PHI26 / CECT 20796)</name>
    <name type="common">Green mold</name>
    <dbReference type="NCBI Taxonomy" id="1170229"/>
    <lineage>
        <taxon>Eukaryota</taxon>
        <taxon>Fungi</taxon>
        <taxon>Dikarya</taxon>
        <taxon>Ascomycota</taxon>
        <taxon>Pezizomycotina</taxon>
        <taxon>Eurotiomycetes</taxon>
        <taxon>Eurotiomycetidae</taxon>
        <taxon>Eurotiales</taxon>
        <taxon>Aspergillaceae</taxon>
        <taxon>Penicillium</taxon>
    </lineage>
</organism>
<dbReference type="Proteomes" id="UP000009882">
    <property type="component" value="Unassembled WGS sequence"/>
</dbReference>
<dbReference type="AlphaFoldDB" id="K9GSW0"/>
<protein>
    <submittedName>
        <fullName evidence="1">Uncharacterized protein</fullName>
    </submittedName>
</protein>
<dbReference type="HOGENOM" id="CLU_3335756_0_0_1"/>
<comment type="caution">
    <text evidence="1">The sequence shown here is derived from an EMBL/GenBank/DDBJ whole genome shotgun (WGS) entry which is preliminary data.</text>
</comment>